<dbReference type="InterPro" id="IPR026284">
    <property type="entry name" value="A2MG_proteobact"/>
</dbReference>
<reference evidence="6 7" key="1">
    <citation type="submission" date="2020-08" db="EMBL/GenBank/DDBJ databases">
        <title>Genomic Encyclopedia of Type Strains, Phase IV (KMG-IV): sequencing the most valuable type-strain genomes for metagenomic binning, comparative biology and taxonomic classification.</title>
        <authorList>
            <person name="Goeker M."/>
        </authorList>
    </citation>
    <scope>NUCLEOTIDE SEQUENCE [LARGE SCALE GENOMIC DNA]</scope>
    <source>
        <strain evidence="6 7">DSM 23958</strain>
    </source>
</reference>
<dbReference type="SUPFAM" id="SSF48239">
    <property type="entry name" value="Terpenoid cyclases/Protein prenyltransferases"/>
    <property type="match status" value="1"/>
</dbReference>
<dbReference type="InterPro" id="IPR049120">
    <property type="entry name" value="A2M_bMG2"/>
</dbReference>
<evidence type="ECO:0000313" key="7">
    <source>
        <dbReference type="Proteomes" id="UP000554837"/>
    </source>
</evidence>
<feature type="domain" description="Alpha-2-macroglobulin bait region" evidence="4">
    <location>
        <begin position="800"/>
        <end position="948"/>
    </location>
</feature>
<dbReference type="EMBL" id="JACHHO010000004">
    <property type="protein sequence ID" value="MBB5205371.1"/>
    <property type="molecule type" value="Genomic_DNA"/>
</dbReference>
<feature type="compositionally biased region" description="Low complexity" evidence="3">
    <location>
        <begin position="103"/>
        <end position="115"/>
    </location>
</feature>
<dbReference type="SMART" id="SM01360">
    <property type="entry name" value="A2M"/>
    <property type="match status" value="1"/>
</dbReference>
<comment type="similarity">
    <text evidence="1">Belongs to the protease inhibitor I39 (alpha-2-macroglobulin) family. Bacterial alpha-2-macroglobulin subfamily.</text>
</comment>
<dbReference type="CDD" id="cd02891">
    <property type="entry name" value="A2M_like"/>
    <property type="match status" value="1"/>
</dbReference>
<dbReference type="Proteomes" id="UP000554837">
    <property type="component" value="Unassembled WGS sequence"/>
</dbReference>
<dbReference type="OrthoDB" id="9767116at2"/>
<feature type="domain" description="Alpha-2-macroglobulin" evidence="5">
    <location>
        <begin position="1009"/>
        <end position="1098"/>
    </location>
</feature>
<protein>
    <recommendedName>
        <fullName evidence="8">Alpha-2-macroglobulin</fullName>
    </recommendedName>
</protein>
<dbReference type="InterPro" id="IPR011625">
    <property type="entry name" value="A2M_N_BRD"/>
</dbReference>
<feature type="region of interest" description="Disordered" evidence="3">
    <location>
        <begin position="460"/>
        <end position="498"/>
    </location>
</feature>
<dbReference type="GO" id="GO:0004866">
    <property type="term" value="F:endopeptidase inhibitor activity"/>
    <property type="evidence" value="ECO:0007669"/>
    <property type="project" value="InterPro"/>
</dbReference>
<evidence type="ECO:0008006" key="8">
    <source>
        <dbReference type="Google" id="ProtNLM"/>
    </source>
</evidence>
<dbReference type="Pfam" id="PF11974">
    <property type="entry name" value="bMG3"/>
    <property type="match status" value="1"/>
</dbReference>
<keyword evidence="7" id="KW-1185">Reference proteome</keyword>
<dbReference type="PIRSF" id="PIRSF038980">
    <property type="entry name" value="A2M_bac"/>
    <property type="match status" value="1"/>
</dbReference>
<gene>
    <name evidence="6" type="ORF">HNQ51_002690</name>
</gene>
<keyword evidence="2" id="KW-0732">Signal</keyword>
<dbReference type="Pfam" id="PF00207">
    <property type="entry name" value="A2M"/>
    <property type="match status" value="1"/>
</dbReference>
<dbReference type="InterPro" id="IPR051802">
    <property type="entry name" value="YfhM-like"/>
</dbReference>
<dbReference type="PANTHER" id="PTHR40094:SF1">
    <property type="entry name" value="UBIQUITIN DOMAIN-CONTAINING PROTEIN"/>
    <property type="match status" value="1"/>
</dbReference>
<feature type="region of interest" description="Disordered" evidence="3">
    <location>
        <begin position="95"/>
        <end position="115"/>
    </location>
</feature>
<feature type="compositionally biased region" description="Polar residues" evidence="3">
    <location>
        <begin position="614"/>
        <end position="623"/>
    </location>
</feature>
<organism evidence="6 7">
    <name type="scientific">Inhella inkyongensis</name>
    <dbReference type="NCBI Taxonomy" id="392593"/>
    <lineage>
        <taxon>Bacteria</taxon>
        <taxon>Pseudomonadati</taxon>
        <taxon>Pseudomonadota</taxon>
        <taxon>Betaproteobacteria</taxon>
        <taxon>Burkholderiales</taxon>
        <taxon>Sphaerotilaceae</taxon>
        <taxon>Inhella</taxon>
    </lineage>
</organism>
<dbReference type="InterPro" id="IPR047565">
    <property type="entry name" value="Alpha-macroglob_thiol-ester_cl"/>
</dbReference>
<feature type="region of interest" description="Disordered" evidence="3">
    <location>
        <begin position="611"/>
        <end position="638"/>
    </location>
</feature>
<evidence type="ECO:0000313" key="6">
    <source>
        <dbReference type="EMBL" id="MBB5205371.1"/>
    </source>
</evidence>
<evidence type="ECO:0000256" key="1">
    <source>
        <dbReference type="ARBA" id="ARBA00010556"/>
    </source>
</evidence>
<evidence type="ECO:0000259" key="5">
    <source>
        <dbReference type="SMART" id="SM01360"/>
    </source>
</evidence>
<sequence length="1728" mass="189159">MAEGAKTVGAALLVLAVLGATVAGLRAWETQDAAPASARSDAPSQARPPAAEGFHLAACTVHNLDDSPALRLAFSQPVDARQDLAKFIRVADQGPLQGQDGSAQEQGGKAPAQPGATAQGARLVQGQWVVGEDPRELFFQAIQPQRRYRIELDAGLLSIDAAKLPHTPACALRSDSIPPAYYFASRGTVLPAGQNGGLPIVTVNVPEVDVQFLRVRPDALPRFLDRLAGQRTPPQGNEEEGEEGQGEGDEYDGEYGGYYDGNANRLKGATDGWQLDQWKNLTDSVHMARYPTEAQPNQRRVSFLPVEHIAELQKPGVYIAVMSEPGRFAKAYQVSHFYVSDIGLQLQRQAQGLSVFATSLKSGKALSGVQVQLLDAHNRAKAQGQTDAQGHWRIDNPSSAAALVLARSGQQITPLRLRDAGLDLSEFDIGGHASRDIKLFAYAGRDLYRPGEAFELSVLARDSDGRPTPPLPLQATLKRPDGRTVSQESWSPDPKRPGYLQRKLALPADAQTGRWSLELRHDPAAKQAGTVWRFQVEEFLPERMKLELKTAKPSLGPGEPFQVSVQGDYLYGAPAAGNRLIVLAASERQREALPKAWPGFYFGDVADDSRRSRQQVSDTQLNEEGQAEVDLPLPGEGAHSPMKVTGSFSLLESGGRPVVRSIERTVWPAQQLIGLRPLFDREVAGEDAKAGFELIRVDPQGQVRPVSGVQLKLLREDRQYHWRFDDQRGWQNGFIETEELQLQQTVDLGSTRSRVDLPVRYGRYRLELHDPETAQVARYRFYAGWGAQDAETVGNRPDRVKLAWRKAPFKEGQSASLSIQPPHDGEALVTVQSGARLLWSQRISVSASGSEVEIPLGSGPDWARHDLYATVTAFRPGSQGDRVTPARAVGLVHLPLARQERQLQVQLQAPAKTEPSRRVAVKLKISGQAKGSATHVTLSAVDVGILNITRFATPDAFDFFFGKQRFAAEWLDMYGRLIEKMDGQLTKQRWGGDASARDTQSLPKKVLLVDLFSGPVALDAKGEATVTLNIPDFNGSLRLMAVAFNEGQYGKAQAELVSAAPIVAELSTPRFIAPGDQAQIALDLSNLSGQQQQLTVQLQGDSPLKVGGAVQTLQLKDKQRQVLRLPVEAVAPYGLGRLRLSVKSASGLSLQRESWLQVQPPYGPEREGRRLRLGAGESTKLEGALLQRFHPSSAQLGLSVSDKPPLHIGKLVQGLLDYPYGCLEQTTSAAYPHLFVDEPAAQAWGLKPKSLAERKAFVEGALGRIAGMQAANGAFTLWGSGSSYELYIGAYVMGFLQDAKAAGFAVPEGLHTKAVGWMQTELAQAANRFPGLPKELKLDPLAQGDLASHFASNLWRDYELVRDSHRRFAELAHIGYQLAREQKAPLSSLRYLHDSVRDRARSPLPLLHLSIALKLMGDERRAKAALEDAMLRPYGILPRNMPAWWGSEWLGDYGSALRDYAAAYALMHRHQIEHPKREQLLFDAADHLGNRRWSSTQEKLYLVQAARAAGGMNRGAPWSALLNVAGKAESLESRSSEMRSFSAPQLGAGVNLSNSGASPLFVELDGSGFPRTAPAPRDDVIELKRDWLEADGRAYNGRTLKVGEMLLVRVQARSRVVIKDALVVDPVPAGLEIENLNLAQGAAEQMVANGQQLQEAAQDPRVKHREFRDDRFVAATELRPDWLSLFYLVRVVSPGRFGIPATQAEDMYRPELRGVGRNTGVVVIEDLR</sequence>
<dbReference type="InterPro" id="IPR002890">
    <property type="entry name" value="MG2"/>
</dbReference>
<dbReference type="SMART" id="SM01419">
    <property type="entry name" value="Thiol-ester_cl"/>
    <property type="match status" value="1"/>
</dbReference>
<comment type="caution">
    <text evidence="6">The sequence shown here is derived from an EMBL/GenBank/DDBJ whole genome shotgun (WGS) entry which is preliminary data.</text>
</comment>
<dbReference type="Pfam" id="PF17962">
    <property type="entry name" value="bMG6"/>
    <property type="match status" value="1"/>
</dbReference>
<feature type="region of interest" description="Disordered" evidence="3">
    <location>
        <begin position="226"/>
        <end position="257"/>
    </location>
</feature>
<dbReference type="InterPro" id="IPR001599">
    <property type="entry name" value="Macroglobln_a2"/>
</dbReference>
<dbReference type="InterPro" id="IPR021868">
    <property type="entry name" value="Alpha_2_Macroglob_MG3"/>
</dbReference>
<accession>A0A840SA41</accession>
<evidence type="ECO:0000256" key="3">
    <source>
        <dbReference type="SAM" id="MobiDB-lite"/>
    </source>
</evidence>
<dbReference type="InterPro" id="IPR008930">
    <property type="entry name" value="Terpenoid_cyclase/PrenylTrfase"/>
</dbReference>
<dbReference type="InterPro" id="IPR041203">
    <property type="entry name" value="Bact_A2M_MG5"/>
</dbReference>
<evidence type="ECO:0000259" key="4">
    <source>
        <dbReference type="SMART" id="SM01359"/>
    </source>
</evidence>
<feature type="compositionally biased region" description="Acidic residues" evidence="3">
    <location>
        <begin position="237"/>
        <end position="253"/>
    </location>
</feature>
<dbReference type="Pfam" id="PF21765">
    <property type="entry name" value="CUB_A2MG"/>
    <property type="match status" value="1"/>
</dbReference>
<dbReference type="Pfam" id="PF01835">
    <property type="entry name" value="MG2"/>
    <property type="match status" value="1"/>
</dbReference>
<dbReference type="InterPro" id="IPR041246">
    <property type="entry name" value="Bact_MG10"/>
</dbReference>
<dbReference type="InterPro" id="IPR041462">
    <property type="entry name" value="Bact_A2M_MG6"/>
</dbReference>
<evidence type="ECO:0000256" key="2">
    <source>
        <dbReference type="ARBA" id="ARBA00022729"/>
    </source>
</evidence>
<dbReference type="SMART" id="SM01359">
    <property type="entry name" value="A2M_N_2"/>
    <property type="match status" value="1"/>
</dbReference>
<dbReference type="Gene3D" id="1.50.10.20">
    <property type="match status" value="1"/>
</dbReference>
<dbReference type="Pfam" id="PF17973">
    <property type="entry name" value="bMG10"/>
    <property type="match status" value="1"/>
</dbReference>
<dbReference type="Pfam" id="PF17972">
    <property type="entry name" value="bMG5"/>
    <property type="match status" value="1"/>
</dbReference>
<dbReference type="PANTHER" id="PTHR40094">
    <property type="entry name" value="ALPHA-2-MACROGLOBULIN HOMOLOG"/>
    <property type="match status" value="1"/>
</dbReference>
<dbReference type="Pfam" id="PF07703">
    <property type="entry name" value="A2M_BRD"/>
    <property type="match status" value="1"/>
</dbReference>
<dbReference type="InterPro" id="IPR049122">
    <property type="entry name" value="A2MG_CUB"/>
</dbReference>
<dbReference type="Pfam" id="PF21142">
    <property type="entry name" value="A2M_bMG2"/>
    <property type="match status" value="1"/>
</dbReference>
<dbReference type="Gene3D" id="2.60.40.1930">
    <property type="match status" value="1"/>
</dbReference>
<dbReference type="RefSeq" id="WP_138856689.1">
    <property type="nucleotide sequence ID" value="NZ_CP040709.1"/>
</dbReference>
<proteinExistence type="inferred from homology"/>
<name>A0A840SA41_9BURK</name>